<proteinExistence type="predicted"/>
<reference evidence="2" key="1">
    <citation type="journal article" date="2022" name="Mol. Ecol. Resour.">
        <title>The genomes of chicory, endive, great burdock and yacon provide insights into Asteraceae palaeo-polyploidization history and plant inulin production.</title>
        <authorList>
            <person name="Fan W."/>
            <person name="Wang S."/>
            <person name="Wang H."/>
            <person name="Wang A."/>
            <person name="Jiang F."/>
            <person name="Liu H."/>
            <person name="Zhao H."/>
            <person name="Xu D."/>
            <person name="Zhang Y."/>
        </authorList>
    </citation>
    <scope>NUCLEOTIDE SEQUENCE [LARGE SCALE GENOMIC DNA]</scope>
    <source>
        <strain evidence="2">cv. Niubang</strain>
    </source>
</reference>
<name>A0ACB9FCZ2_ARCLA</name>
<protein>
    <submittedName>
        <fullName evidence="1">Uncharacterized protein</fullName>
    </submittedName>
</protein>
<keyword evidence="2" id="KW-1185">Reference proteome</keyword>
<accession>A0ACB9FCZ2</accession>
<comment type="caution">
    <text evidence="1">The sequence shown here is derived from an EMBL/GenBank/DDBJ whole genome shotgun (WGS) entry which is preliminary data.</text>
</comment>
<evidence type="ECO:0000313" key="1">
    <source>
        <dbReference type="EMBL" id="KAI3769154.1"/>
    </source>
</evidence>
<dbReference type="Proteomes" id="UP001055879">
    <property type="component" value="Linkage Group LG01"/>
</dbReference>
<sequence>MHQVLRSRAHRLSRKTPSFFSTLINNCLSLESLFSLKLIHAQLTKLGLCNTNTFLGNRCLDLYSKFGTFEDAIRTFDDISHKNVFSWNIYMRVFINFDDIKGARKVFDEMPERDVVSWNSIIAGYYSRGFHDCALDLFSKMQTTGVIPSEYTYSIVLSFVQSVHHGKEIHCNMIRSGVDFSCVIIGNSLIDMYSKHGHMDYAFGVFLNMEELDVISWNSLLAGCSKSGYKEMAYSHFCIMSTTNYLPDAFTVSSVLTACSTIRDLRKGENILSLSIKAGFLSNSIVSSAAIDMFSKCESLDTSIRIFKEIDIWDSAVCNSMISNYANHRLEANAMQIFALSFNKNVRPTEFTLSSVVSCAAVFLAAVQGTQLHSLVVKLGFEHDLVVSSSLVEMYSKYGSIDAAKIIFDEMEVKDLISWNTMISGLACTGKTVESLNLFEELLKTGLQPDEVTLSAVLSACNRGQLIDRAMDVLYSMDKEYGVKPTDGHFTSVVEMMIQAGKLNESTKVLEAMPYGPNGYICALILGVYGIQEDLEFTERVAERLMKLEPMSSLPYMVLGKAYEVRGRWESLARLKKAMNNRNITKMTGCSWIGIKSHSFLFKENEVVHHGGEDVYSTLRLLMHDIEDEAYI</sequence>
<gene>
    <name evidence="1" type="ORF">L6452_00254</name>
</gene>
<dbReference type="EMBL" id="CM042047">
    <property type="protein sequence ID" value="KAI3769154.1"/>
    <property type="molecule type" value="Genomic_DNA"/>
</dbReference>
<reference evidence="1 2" key="2">
    <citation type="journal article" date="2022" name="Mol. Ecol. Resour.">
        <title>The genomes of chicory, endive, great burdock and yacon provide insights into Asteraceae paleo-polyploidization history and plant inulin production.</title>
        <authorList>
            <person name="Fan W."/>
            <person name="Wang S."/>
            <person name="Wang H."/>
            <person name="Wang A."/>
            <person name="Jiang F."/>
            <person name="Liu H."/>
            <person name="Zhao H."/>
            <person name="Xu D."/>
            <person name="Zhang Y."/>
        </authorList>
    </citation>
    <scope>NUCLEOTIDE SEQUENCE [LARGE SCALE GENOMIC DNA]</scope>
    <source>
        <strain evidence="2">cv. Niubang</strain>
    </source>
</reference>
<organism evidence="1 2">
    <name type="scientific">Arctium lappa</name>
    <name type="common">Greater burdock</name>
    <name type="synonym">Lappa major</name>
    <dbReference type="NCBI Taxonomy" id="4217"/>
    <lineage>
        <taxon>Eukaryota</taxon>
        <taxon>Viridiplantae</taxon>
        <taxon>Streptophyta</taxon>
        <taxon>Embryophyta</taxon>
        <taxon>Tracheophyta</taxon>
        <taxon>Spermatophyta</taxon>
        <taxon>Magnoliopsida</taxon>
        <taxon>eudicotyledons</taxon>
        <taxon>Gunneridae</taxon>
        <taxon>Pentapetalae</taxon>
        <taxon>asterids</taxon>
        <taxon>campanulids</taxon>
        <taxon>Asterales</taxon>
        <taxon>Asteraceae</taxon>
        <taxon>Carduoideae</taxon>
        <taxon>Cardueae</taxon>
        <taxon>Arctiinae</taxon>
        <taxon>Arctium</taxon>
    </lineage>
</organism>
<evidence type="ECO:0000313" key="2">
    <source>
        <dbReference type="Proteomes" id="UP001055879"/>
    </source>
</evidence>